<dbReference type="PANTHER" id="PTHR10845:SF192">
    <property type="entry name" value="DOUBLE HIT, ISOFORM B"/>
    <property type="match status" value="1"/>
</dbReference>
<feature type="compositionally biased region" description="Basic residues" evidence="1">
    <location>
        <begin position="531"/>
        <end position="540"/>
    </location>
</feature>
<dbReference type="InterPro" id="IPR016137">
    <property type="entry name" value="RGS"/>
</dbReference>
<dbReference type="EMBL" id="JANTQA010000042">
    <property type="protein sequence ID" value="KAJ3435025.1"/>
    <property type="molecule type" value="Genomic_DNA"/>
</dbReference>
<dbReference type="Proteomes" id="UP001146793">
    <property type="component" value="Unassembled WGS sequence"/>
</dbReference>
<comment type="caution">
    <text evidence="3">The sequence shown here is derived from an EMBL/GenBank/DDBJ whole genome shotgun (WGS) entry which is preliminary data.</text>
</comment>
<accession>A0AAV7Z4H4</accession>
<feature type="compositionally biased region" description="Basic residues" evidence="1">
    <location>
        <begin position="494"/>
        <end position="522"/>
    </location>
</feature>
<feature type="compositionally biased region" description="Basic residues" evidence="1">
    <location>
        <begin position="226"/>
        <end position="241"/>
    </location>
</feature>
<dbReference type="CDD" id="cd07440">
    <property type="entry name" value="RGS"/>
    <property type="match status" value="1"/>
</dbReference>
<protein>
    <submittedName>
        <fullName evidence="3">Regulator of g protein signaling-related</fullName>
    </submittedName>
</protein>
<feature type="region of interest" description="Disordered" evidence="1">
    <location>
        <begin position="226"/>
        <end position="255"/>
    </location>
</feature>
<proteinExistence type="predicted"/>
<evidence type="ECO:0000259" key="2">
    <source>
        <dbReference type="PROSITE" id="PS50132"/>
    </source>
</evidence>
<dbReference type="PANTHER" id="PTHR10845">
    <property type="entry name" value="REGULATOR OF G PROTEIN SIGNALING"/>
    <property type="match status" value="1"/>
</dbReference>
<evidence type="ECO:0000313" key="4">
    <source>
        <dbReference type="Proteomes" id="UP001146793"/>
    </source>
</evidence>
<organism evidence="3 4">
    <name type="scientific">Anaeramoeba flamelloides</name>
    <dbReference type="NCBI Taxonomy" id="1746091"/>
    <lineage>
        <taxon>Eukaryota</taxon>
        <taxon>Metamonada</taxon>
        <taxon>Anaeramoebidae</taxon>
        <taxon>Anaeramoeba</taxon>
    </lineage>
</organism>
<feature type="compositionally biased region" description="Basic residues" evidence="1">
    <location>
        <begin position="328"/>
        <end position="337"/>
    </location>
</feature>
<feature type="compositionally biased region" description="Basic residues" evidence="1">
    <location>
        <begin position="73"/>
        <end position="84"/>
    </location>
</feature>
<reference evidence="3" key="1">
    <citation type="submission" date="2022-08" db="EMBL/GenBank/DDBJ databases">
        <title>Novel sulphate-reducing endosymbionts in the free-living metamonad Anaeramoeba.</title>
        <authorList>
            <person name="Jerlstrom-Hultqvist J."/>
            <person name="Cepicka I."/>
            <person name="Gallot-Lavallee L."/>
            <person name="Salas-Leiva D."/>
            <person name="Curtis B.A."/>
            <person name="Zahonova K."/>
            <person name="Pipaliya S."/>
            <person name="Dacks J."/>
            <person name="Roger A.J."/>
        </authorList>
    </citation>
    <scope>NUCLEOTIDE SEQUENCE</scope>
    <source>
        <strain evidence="3">Busselton2</strain>
    </source>
</reference>
<feature type="region of interest" description="Disordered" evidence="1">
    <location>
        <begin position="164"/>
        <end position="186"/>
    </location>
</feature>
<dbReference type="Pfam" id="PF00615">
    <property type="entry name" value="RGS"/>
    <property type="match status" value="1"/>
</dbReference>
<evidence type="ECO:0000313" key="3">
    <source>
        <dbReference type="EMBL" id="KAJ3435025.1"/>
    </source>
</evidence>
<feature type="compositionally biased region" description="Basic residues" evidence="1">
    <location>
        <begin position="54"/>
        <end position="65"/>
    </location>
</feature>
<dbReference type="SUPFAM" id="SSF48097">
    <property type="entry name" value="Regulator of G-protein signaling, RGS"/>
    <property type="match status" value="1"/>
</dbReference>
<sequence length="564" mass="66595">MLKSSSTTTPIKQLFEVENDDENWIPIITLRRSRTSLVKRKKHAIQYNTPQNTRKSHKIRGHKQSKSVPSKLTKNKKHKHRKTKTIQIHEAPTKLSTHRKRRKTVNEIGGNSETKNKQLSKKEKKISSIEEKLILMSKQKDNKKSIRKTLKFSQSMDPQQFYENMEQNPKNSDPKKPTQIHRPGLRRRRTRGEIIKGKKKSKLKKVRIFARKGKIKNQKGSFFRIRSGKKKMKSKSKKKKKTNPEMGARQKKILENKKKFRKSIGLHNTLPKQIEINLQNVFNTNAEQNEKLLMNASKEQNNNNSHNQNNGNKNENLNKNTNQNGNNNKKKNKKKNKNTIENENSSIFIPDFTSIQQGDSLNPTNIEFDESGLPTFDSILNNYLSNFVQFSASEYNDENILFWSRVNEFKKYFRFGRQEKAKSIATQILNSHILENSEKEINISWELRQELMLQLKNIETICPEPTVFDKAHKIIYEIMSGDLYLKGGRETSKKVRKKEERKKKRKEKKRKEKKGKRKKGKMKERGDERKKKEKKGKRKERKENKQKSKIRNKSTKYFILIIYR</sequence>
<dbReference type="PROSITE" id="PS50132">
    <property type="entry name" value="RGS"/>
    <property type="match status" value="1"/>
</dbReference>
<feature type="region of interest" description="Disordered" evidence="1">
    <location>
        <begin position="49"/>
        <end position="84"/>
    </location>
</feature>
<gene>
    <name evidence="3" type="ORF">M0812_02155</name>
</gene>
<feature type="region of interest" description="Disordered" evidence="1">
    <location>
        <begin position="490"/>
        <end position="551"/>
    </location>
</feature>
<feature type="compositionally biased region" description="Low complexity" evidence="1">
    <location>
        <begin position="299"/>
        <end position="327"/>
    </location>
</feature>
<dbReference type="Gene3D" id="1.10.167.10">
    <property type="entry name" value="Regulator of G-protein Signalling 4, domain 2"/>
    <property type="match status" value="1"/>
</dbReference>
<name>A0AAV7Z4H4_9EUKA</name>
<feature type="region of interest" description="Disordered" evidence="1">
    <location>
        <begin position="299"/>
        <end position="343"/>
    </location>
</feature>
<feature type="domain" description="RGS" evidence="2">
    <location>
        <begin position="387"/>
        <end position="486"/>
    </location>
</feature>
<dbReference type="AlphaFoldDB" id="A0AAV7Z4H4"/>
<dbReference type="InterPro" id="IPR044926">
    <property type="entry name" value="RGS_subdomain_2"/>
</dbReference>
<dbReference type="InterPro" id="IPR036305">
    <property type="entry name" value="RGS_sf"/>
</dbReference>
<dbReference type="SMART" id="SM00315">
    <property type="entry name" value="RGS"/>
    <property type="match status" value="1"/>
</dbReference>
<evidence type="ECO:0000256" key="1">
    <source>
        <dbReference type="SAM" id="MobiDB-lite"/>
    </source>
</evidence>